<reference evidence="1 2" key="1">
    <citation type="submission" date="2021-02" db="EMBL/GenBank/DDBJ databases">
        <authorList>
            <person name="Han P."/>
        </authorList>
    </citation>
    <scope>NUCLEOTIDE SEQUENCE [LARGE SCALE GENOMIC DNA]</scope>
    <source>
        <strain evidence="1">Candidatus Nitrospira sp. ZN2</strain>
    </source>
</reference>
<gene>
    <name evidence="1" type="ORF">NSPZN2_100092</name>
</gene>
<keyword evidence="2" id="KW-1185">Reference proteome</keyword>
<name>A0ABM8R0A3_9BACT</name>
<proteinExistence type="predicted"/>
<protein>
    <submittedName>
        <fullName evidence="1">Uncharacterized protein</fullName>
    </submittedName>
</protein>
<accession>A0ABM8R0A3</accession>
<dbReference type="Proteomes" id="UP000675880">
    <property type="component" value="Unassembled WGS sequence"/>
</dbReference>
<evidence type="ECO:0000313" key="2">
    <source>
        <dbReference type="Proteomes" id="UP000675880"/>
    </source>
</evidence>
<comment type="caution">
    <text evidence="1">The sequence shown here is derived from an EMBL/GenBank/DDBJ whole genome shotgun (WGS) entry which is preliminary data.</text>
</comment>
<sequence>MDRLDHRRLRDVEEVVVPLEVLVPLLKSCPAKRGFVQLVPLDHGAHGTIEDQDLLPEQGFYFMYRHDYLCLSVSERRAGATDDRDSRWSGHHIGNRLFSASHDRRRALTLPTLADRMPSIVWLEPECTSYGVSDSHSPVVALLLLHLCHRIRG</sequence>
<dbReference type="EMBL" id="CAJNBJ010000002">
    <property type="protein sequence ID" value="CAE6725786.1"/>
    <property type="molecule type" value="Genomic_DNA"/>
</dbReference>
<evidence type="ECO:0000313" key="1">
    <source>
        <dbReference type="EMBL" id="CAE6725786.1"/>
    </source>
</evidence>
<organism evidence="1 2">
    <name type="scientific">Nitrospira defluvii</name>
    <dbReference type="NCBI Taxonomy" id="330214"/>
    <lineage>
        <taxon>Bacteria</taxon>
        <taxon>Pseudomonadati</taxon>
        <taxon>Nitrospirota</taxon>
        <taxon>Nitrospiria</taxon>
        <taxon>Nitrospirales</taxon>
        <taxon>Nitrospiraceae</taxon>
        <taxon>Nitrospira</taxon>
    </lineage>
</organism>